<comment type="caution">
    <text evidence="3">The sequence shown here is derived from an EMBL/GenBank/DDBJ whole genome shotgun (WGS) entry which is preliminary data.</text>
</comment>
<dbReference type="Pfam" id="PF00378">
    <property type="entry name" value="ECH_1"/>
    <property type="match status" value="1"/>
</dbReference>
<dbReference type="Gene3D" id="3.90.226.10">
    <property type="entry name" value="2-enoyl-CoA Hydratase, Chain A, domain 1"/>
    <property type="match status" value="1"/>
</dbReference>
<dbReference type="AlphaFoldDB" id="A0A409VPQ9"/>
<dbReference type="STRING" id="231916.A0A409VPQ9"/>
<sequence>MSSSPASLPIGNPLVTVTRPKPYLWIIELHNGVDNRLTHDLIKKGIMPALDIVEREWREHRWAALDKKKIEEGKGALIIVGKRDQDKFFSNGLDFANSSKDPNFFQLTFDPMLKTYRPDSSITPVPTIAAINGHCYAGGFMLSLACDYRVMTDGSSRNAWLCMNEVHFGAPWPWSFTAILAAKIGDHRLQRKIALEGHRFTPQEALRDGILDNIVKGKTIDVLAKAEEIADKFSGNACHGVWGLIKLTLYHGVLDTINKDYRLVNPITDDAAARSKL</sequence>
<dbReference type="InterPro" id="IPR029045">
    <property type="entry name" value="ClpP/crotonase-like_dom_sf"/>
</dbReference>
<dbReference type="GO" id="GO:0006635">
    <property type="term" value="P:fatty acid beta-oxidation"/>
    <property type="evidence" value="ECO:0007669"/>
    <property type="project" value="TreeGrafter"/>
</dbReference>
<evidence type="ECO:0000313" key="4">
    <source>
        <dbReference type="Proteomes" id="UP000284706"/>
    </source>
</evidence>
<dbReference type="OrthoDB" id="1696280at2759"/>
<dbReference type="EMBL" id="NHYE01005600">
    <property type="protein sequence ID" value="PPQ68227.1"/>
    <property type="molecule type" value="Genomic_DNA"/>
</dbReference>
<accession>A0A409VPQ9</accession>
<dbReference type="Proteomes" id="UP000284706">
    <property type="component" value="Unassembled WGS sequence"/>
</dbReference>
<evidence type="ECO:0000313" key="3">
    <source>
        <dbReference type="EMBL" id="PPQ68227.1"/>
    </source>
</evidence>
<dbReference type="GO" id="GO:0004165">
    <property type="term" value="F:delta(3)-delta(2)-enoyl-CoA isomerase activity"/>
    <property type="evidence" value="ECO:0007669"/>
    <property type="project" value="TreeGrafter"/>
</dbReference>
<organism evidence="3 4">
    <name type="scientific">Gymnopilus dilepis</name>
    <dbReference type="NCBI Taxonomy" id="231916"/>
    <lineage>
        <taxon>Eukaryota</taxon>
        <taxon>Fungi</taxon>
        <taxon>Dikarya</taxon>
        <taxon>Basidiomycota</taxon>
        <taxon>Agaricomycotina</taxon>
        <taxon>Agaricomycetes</taxon>
        <taxon>Agaricomycetidae</taxon>
        <taxon>Agaricales</taxon>
        <taxon>Agaricineae</taxon>
        <taxon>Hymenogastraceae</taxon>
        <taxon>Gymnopilus</taxon>
    </lineage>
</organism>
<dbReference type="InParanoid" id="A0A409VPQ9"/>
<dbReference type="PANTHER" id="PTHR11941:SF75">
    <property type="entry name" value="ENOYL-COA HYDRATASE_ISOMERASE FAMILY PROTEIN"/>
    <property type="match status" value="1"/>
</dbReference>
<dbReference type="InterPro" id="IPR018376">
    <property type="entry name" value="Enoyl-CoA_hyd/isom_CS"/>
</dbReference>
<evidence type="ECO:0000256" key="1">
    <source>
        <dbReference type="ARBA" id="ARBA00005254"/>
    </source>
</evidence>
<dbReference type="InterPro" id="IPR001753">
    <property type="entry name" value="Enoyl-CoA_hydra/iso"/>
</dbReference>
<protein>
    <recommendedName>
        <fullName evidence="5">Enoyl-CoA hydratase</fullName>
    </recommendedName>
</protein>
<keyword evidence="4" id="KW-1185">Reference proteome</keyword>
<reference evidence="3 4" key="1">
    <citation type="journal article" date="2018" name="Evol. Lett.">
        <title>Horizontal gene cluster transfer increased hallucinogenic mushroom diversity.</title>
        <authorList>
            <person name="Reynolds H.T."/>
            <person name="Vijayakumar V."/>
            <person name="Gluck-Thaler E."/>
            <person name="Korotkin H.B."/>
            <person name="Matheny P.B."/>
            <person name="Slot J.C."/>
        </authorList>
    </citation>
    <scope>NUCLEOTIDE SEQUENCE [LARGE SCALE GENOMIC DNA]</scope>
    <source>
        <strain evidence="3 4">SRW20</strain>
    </source>
</reference>
<proteinExistence type="inferred from homology"/>
<dbReference type="PANTHER" id="PTHR11941">
    <property type="entry name" value="ENOYL-COA HYDRATASE-RELATED"/>
    <property type="match status" value="1"/>
</dbReference>
<gene>
    <name evidence="3" type="ORF">CVT26_005760</name>
</gene>
<comment type="similarity">
    <text evidence="1 2">Belongs to the enoyl-CoA hydratase/isomerase family.</text>
</comment>
<name>A0A409VPQ9_9AGAR</name>
<evidence type="ECO:0008006" key="5">
    <source>
        <dbReference type="Google" id="ProtNLM"/>
    </source>
</evidence>
<dbReference type="GO" id="GO:0005777">
    <property type="term" value="C:peroxisome"/>
    <property type="evidence" value="ECO:0007669"/>
    <property type="project" value="TreeGrafter"/>
</dbReference>
<dbReference type="CDD" id="cd06558">
    <property type="entry name" value="crotonase-like"/>
    <property type="match status" value="1"/>
</dbReference>
<evidence type="ECO:0000256" key="2">
    <source>
        <dbReference type="RuleBase" id="RU003707"/>
    </source>
</evidence>
<dbReference type="PROSITE" id="PS00166">
    <property type="entry name" value="ENOYL_COA_HYDRATASE"/>
    <property type="match status" value="1"/>
</dbReference>
<dbReference type="SUPFAM" id="SSF52096">
    <property type="entry name" value="ClpP/crotonase"/>
    <property type="match status" value="1"/>
</dbReference>